<evidence type="ECO:0000259" key="8">
    <source>
        <dbReference type="SMART" id="SM00906"/>
    </source>
</evidence>
<evidence type="ECO:0000256" key="1">
    <source>
        <dbReference type="ARBA" id="ARBA00004123"/>
    </source>
</evidence>
<reference evidence="9 10" key="1">
    <citation type="journal article" date="2014" name="BMC Genomics">
        <title>Comparative genome sequencing reveals chemotype-specific gene clusters in the toxigenic black mold Stachybotrys.</title>
        <authorList>
            <person name="Semeiks J."/>
            <person name="Borek D."/>
            <person name="Otwinowski Z."/>
            <person name="Grishin N.V."/>
        </authorList>
    </citation>
    <scope>NUCLEOTIDE SEQUENCE [LARGE SCALE GENOMIC DNA]</scope>
    <source>
        <strain evidence="10">CBS 109288 / IBT 7711</strain>
    </source>
</reference>
<evidence type="ECO:0000313" key="9">
    <source>
        <dbReference type="EMBL" id="KEY73766.1"/>
    </source>
</evidence>
<evidence type="ECO:0000256" key="2">
    <source>
        <dbReference type="ARBA" id="ARBA00022723"/>
    </source>
</evidence>
<keyword evidence="5" id="KW-0804">Transcription</keyword>
<proteinExistence type="predicted"/>
<feature type="region of interest" description="Disordered" evidence="7">
    <location>
        <begin position="1"/>
        <end position="31"/>
    </location>
</feature>
<dbReference type="GO" id="GO:0008270">
    <property type="term" value="F:zinc ion binding"/>
    <property type="evidence" value="ECO:0007669"/>
    <property type="project" value="InterPro"/>
</dbReference>
<gene>
    <name evidence="9" type="ORF">S7711_03074</name>
</gene>
<keyword evidence="2" id="KW-0479">Metal-binding</keyword>
<dbReference type="HOGENOM" id="CLU_006926_1_1_1"/>
<accession>A0A084B887</accession>
<keyword evidence="3" id="KW-0805">Transcription regulation</keyword>
<dbReference type="EMBL" id="KL647752">
    <property type="protein sequence ID" value="KEY73766.1"/>
    <property type="molecule type" value="Genomic_DNA"/>
</dbReference>
<dbReference type="Pfam" id="PF04082">
    <property type="entry name" value="Fungal_trans"/>
    <property type="match status" value="1"/>
</dbReference>
<comment type="subcellular location">
    <subcellularLocation>
        <location evidence="1">Nucleus</location>
    </subcellularLocation>
</comment>
<dbReference type="Gene3D" id="4.10.240.10">
    <property type="entry name" value="Zn(2)-C6 fungal-type DNA-binding domain"/>
    <property type="match status" value="1"/>
</dbReference>
<dbReference type="AlphaFoldDB" id="A0A084B887"/>
<keyword evidence="6" id="KW-0539">Nucleus</keyword>
<dbReference type="PANTHER" id="PTHR47540">
    <property type="entry name" value="THIAMINE REPRESSIBLE GENES REGULATORY PROTEIN THI5"/>
    <property type="match status" value="1"/>
</dbReference>
<keyword evidence="4" id="KW-0238">DNA-binding</keyword>
<evidence type="ECO:0000256" key="6">
    <source>
        <dbReference type="ARBA" id="ARBA00023242"/>
    </source>
</evidence>
<evidence type="ECO:0000256" key="7">
    <source>
        <dbReference type="SAM" id="MobiDB-lite"/>
    </source>
</evidence>
<dbReference type="InterPro" id="IPR007219">
    <property type="entry name" value="XnlR_reg_dom"/>
</dbReference>
<name>A0A084B887_STACB</name>
<protein>
    <recommendedName>
        <fullName evidence="8">Xylanolytic transcriptional activator regulatory domain-containing protein</fullName>
    </recommendedName>
</protein>
<evidence type="ECO:0000313" key="10">
    <source>
        <dbReference type="Proteomes" id="UP000028045"/>
    </source>
</evidence>
<organism evidence="9 10">
    <name type="scientific">Stachybotrys chartarum (strain CBS 109288 / IBT 7711)</name>
    <name type="common">Toxic black mold</name>
    <name type="synonym">Stilbospora chartarum</name>
    <dbReference type="NCBI Taxonomy" id="1280523"/>
    <lineage>
        <taxon>Eukaryota</taxon>
        <taxon>Fungi</taxon>
        <taxon>Dikarya</taxon>
        <taxon>Ascomycota</taxon>
        <taxon>Pezizomycotina</taxon>
        <taxon>Sordariomycetes</taxon>
        <taxon>Hypocreomycetidae</taxon>
        <taxon>Hypocreales</taxon>
        <taxon>Stachybotryaceae</taxon>
        <taxon>Stachybotrys</taxon>
    </lineage>
</organism>
<dbReference type="GO" id="GO:0045944">
    <property type="term" value="P:positive regulation of transcription by RNA polymerase II"/>
    <property type="evidence" value="ECO:0007669"/>
    <property type="project" value="TreeGrafter"/>
</dbReference>
<dbReference type="GO" id="GO:0005634">
    <property type="term" value="C:nucleus"/>
    <property type="evidence" value="ECO:0007669"/>
    <property type="project" value="UniProtKB-SubCell"/>
</dbReference>
<dbReference type="SMART" id="SM00906">
    <property type="entry name" value="Fungal_trans"/>
    <property type="match status" value="1"/>
</dbReference>
<dbReference type="InterPro" id="IPR051711">
    <property type="entry name" value="Stress_Response_Reg"/>
</dbReference>
<dbReference type="GO" id="GO:0043565">
    <property type="term" value="F:sequence-specific DNA binding"/>
    <property type="evidence" value="ECO:0007669"/>
    <property type="project" value="TreeGrafter"/>
</dbReference>
<dbReference type="CDD" id="cd00067">
    <property type="entry name" value="GAL4"/>
    <property type="match status" value="1"/>
</dbReference>
<dbReference type="OrthoDB" id="3990906at2759"/>
<dbReference type="GO" id="GO:0000981">
    <property type="term" value="F:DNA-binding transcription factor activity, RNA polymerase II-specific"/>
    <property type="evidence" value="ECO:0007669"/>
    <property type="project" value="InterPro"/>
</dbReference>
<feature type="domain" description="Xylanolytic transcriptional activator regulatory" evidence="8">
    <location>
        <begin position="330"/>
        <end position="404"/>
    </location>
</feature>
<dbReference type="CDD" id="cd12148">
    <property type="entry name" value="fungal_TF_MHR"/>
    <property type="match status" value="1"/>
</dbReference>
<dbReference type="Proteomes" id="UP000028045">
    <property type="component" value="Unassembled WGS sequence"/>
</dbReference>
<evidence type="ECO:0000256" key="5">
    <source>
        <dbReference type="ARBA" id="ARBA00023163"/>
    </source>
</evidence>
<keyword evidence="10" id="KW-1185">Reference proteome</keyword>
<dbReference type="InterPro" id="IPR001138">
    <property type="entry name" value="Zn2Cys6_DnaBD"/>
</dbReference>
<sequence>MSTTSQQGQKRQRSLSEAVSDDSPDRRRKRPVANAIHVKYAALYLPDGPSVAADVLFQIKCPGGQPCQNCKQAKTPHGCTYPLRDHKVTVSNKYLEDLRAENARLREQQATFTTEVHQQNTSLASNAPEPAAHLETQQPDAALNPLLPGDGRSWFVPLNTSGSLGHVGESADTAFVTRFRQVATGDATLSHFPRVQYMSDNKLAALADVPVPWPSLPRARLLVRTALDTIGSCYHCVRRSEVYSGLKQHYRNLPTFDTAFSCKLWVLFALGEIRTARTGATCDDEFPGISYYARASRIVRGLRERPQLEMIEVYLLLSIYSLLLNRRYTANFLASTAVRLAVIIGLNLDVPEYQIPDRVAREHRSRVFWTAYILDRLFGSKMGHPASIQDEDIFADLPSDEGLSEAEIADFVNADYLNAAVKLYAIIATRPILLHVFKEHKDLWKVSFSTAEMKETVGETPLALAEACIRCARHSLRILTDSWIDGSLTMFDYNYTAYLFSAASILGVSILSVGRNDEDDRDAFESACYFLQVLKSIGSFGATEYCRHIDMMRLASQTFLSGHGTENSVTDTELLARFSFGHHQQLPSSTVTPASGEQQMMTAEMALAEPSLQEFLAQSELNLGFLDTQMDDGRSASLYFPVSMDEAEWLPP</sequence>
<dbReference type="InterPro" id="IPR036864">
    <property type="entry name" value="Zn2-C6_fun-type_DNA-bd_sf"/>
</dbReference>
<evidence type="ECO:0000256" key="3">
    <source>
        <dbReference type="ARBA" id="ARBA00023015"/>
    </source>
</evidence>
<dbReference type="GO" id="GO:0006351">
    <property type="term" value="P:DNA-templated transcription"/>
    <property type="evidence" value="ECO:0007669"/>
    <property type="project" value="InterPro"/>
</dbReference>
<evidence type="ECO:0000256" key="4">
    <source>
        <dbReference type="ARBA" id="ARBA00023125"/>
    </source>
</evidence>
<dbReference type="PANTHER" id="PTHR47540:SF6">
    <property type="entry name" value="ZN(II)2CYS6 TRANSCRIPTION FACTOR (EUROFUNG)"/>
    <property type="match status" value="1"/>
</dbReference>